<dbReference type="EMBL" id="RYFG02000117">
    <property type="protein sequence ID" value="TRW90711.1"/>
    <property type="molecule type" value="Genomic_DNA"/>
</dbReference>
<evidence type="ECO:0000313" key="1">
    <source>
        <dbReference type="EMBL" id="TRW90711.1"/>
    </source>
</evidence>
<protein>
    <recommendedName>
        <fullName evidence="3">Peptidase M41 domain-containing protein</fullName>
    </recommendedName>
</protein>
<comment type="caution">
    <text evidence="1">The sequence shown here is derived from an EMBL/GenBank/DDBJ whole genome shotgun (WGS) entry which is preliminary data.</text>
</comment>
<name>A0ABY3C620_9GAMM</name>
<gene>
    <name evidence="1" type="ORF">EKO24_018750</name>
</gene>
<proteinExistence type="predicted"/>
<sequence>MSSGYKRCIAFHEAGHAAGIYLNNKARNLPPVFFQIMFKDLNGESEEAIMVYQVEQNECVAKVKGGRSIKSLPSSTEALTDKAIDRNDGVTPLTKDYMTAFEVDIINLLIGPLAEAKYIAEADGELFSQKLVGLEALKNYGGSSDLELVYKYLQCFSACKQQQGEKLAELFNAAFNFVTDRANWAAITKLANYILNSDKNIISCEEVALLFEHL</sequence>
<accession>A0ABY3C620</accession>
<evidence type="ECO:0000313" key="2">
    <source>
        <dbReference type="Proteomes" id="UP000733744"/>
    </source>
</evidence>
<keyword evidence="2" id="KW-1185">Reference proteome</keyword>
<dbReference type="Proteomes" id="UP000733744">
    <property type="component" value="Unassembled WGS sequence"/>
</dbReference>
<evidence type="ECO:0008006" key="3">
    <source>
        <dbReference type="Google" id="ProtNLM"/>
    </source>
</evidence>
<reference evidence="1 2" key="1">
    <citation type="journal article" date="2019" name="Antonie Van Leeuwenhoek">
        <title>Description of 'Ca. Methylobacter oryzae' KRF1, a novel species from the environmentally important Methylobacter clade 2.</title>
        <authorList>
            <person name="Khatri K."/>
            <person name="Mohite J.A."/>
            <person name="Pandit P.S."/>
            <person name="Bahulikar R."/>
            <person name="Rahalkar M.C."/>
        </authorList>
    </citation>
    <scope>NUCLEOTIDE SEQUENCE [LARGE SCALE GENOMIC DNA]</scope>
    <source>
        <strain evidence="1 2">KRF1</strain>
    </source>
</reference>
<organism evidence="1 2">
    <name type="scientific">Candidatus Methylobacter oryzae</name>
    <dbReference type="NCBI Taxonomy" id="2497749"/>
    <lineage>
        <taxon>Bacteria</taxon>
        <taxon>Pseudomonadati</taxon>
        <taxon>Pseudomonadota</taxon>
        <taxon>Gammaproteobacteria</taxon>
        <taxon>Methylococcales</taxon>
        <taxon>Methylococcaceae</taxon>
        <taxon>Methylobacter</taxon>
    </lineage>
</organism>